<evidence type="ECO:0000313" key="1">
    <source>
        <dbReference type="EMBL" id="CAF2941839.1"/>
    </source>
</evidence>
<dbReference type="AlphaFoldDB" id="A0A7R8CV96"/>
<proteinExistence type="predicted"/>
<organism evidence="1 2">
    <name type="scientific">Lepeophtheirus salmonis</name>
    <name type="common">Salmon louse</name>
    <name type="synonym">Caligus salmonis</name>
    <dbReference type="NCBI Taxonomy" id="72036"/>
    <lineage>
        <taxon>Eukaryota</taxon>
        <taxon>Metazoa</taxon>
        <taxon>Ecdysozoa</taxon>
        <taxon>Arthropoda</taxon>
        <taxon>Crustacea</taxon>
        <taxon>Multicrustacea</taxon>
        <taxon>Hexanauplia</taxon>
        <taxon>Copepoda</taxon>
        <taxon>Siphonostomatoida</taxon>
        <taxon>Caligidae</taxon>
        <taxon>Lepeophtheirus</taxon>
    </lineage>
</organism>
<accession>A0A7R8CV96</accession>
<gene>
    <name evidence="1" type="ORF">LSAA_9487</name>
</gene>
<dbReference type="InterPro" id="IPR036915">
    <property type="entry name" value="Cyclin-like_sf"/>
</dbReference>
<keyword evidence="2" id="KW-1185">Reference proteome</keyword>
<reference evidence="1" key="1">
    <citation type="submission" date="2021-02" db="EMBL/GenBank/DDBJ databases">
        <authorList>
            <person name="Bekaert M."/>
        </authorList>
    </citation>
    <scope>NUCLEOTIDE SEQUENCE</scope>
    <source>
        <strain evidence="1">IoA-00</strain>
    </source>
</reference>
<sequence>MAAKKNPEDVVISFIRTFLFFLEGQYKEEDCRRGRADVKFRAQELKVTTFPSTINLSLKLQLDGNGMRRWKRKKEESKLGDGGLTGATKAYDDPVIFRDDRVLDILMSKESNYVPAESNYLSTGIQHEIKLHNRREVADWMLEICEDRGCMHNIQESASASRSCLFTRELESPGTSSSSCLKAG</sequence>
<dbReference type="Proteomes" id="UP000675881">
    <property type="component" value="Chromosome 5"/>
</dbReference>
<dbReference type="EMBL" id="HG994584">
    <property type="protein sequence ID" value="CAF2941839.1"/>
    <property type="molecule type" value="Genomic_DNA"/>
</dbReference>
<dbReference type="Gene3D" id="1.10.472.10">
    <property type="entry name" value="Cyclin-like"/>
    <property type="match status" value="2"/>
</dbReference>
<name>A0A7R8CV96_LEPSM</name>
<protein>
    <submittedName>
        <fullName evidence="1">(salmon louse) hypothetical protein</fullName>
    </submittedName>
</protein>
<evidence type="ECO:0000313" key="2">
    <source>
        <dbReference type="Proteomes" id="UP000675881"/>
    </source>
</evidence>
<dbReference type="SUPFAM" id="SSF47954">
    <property type="entry name" value="Cyclin-like"/>
    <property type="match status" value="1"/>
</dbReference>
<dbReference type="OrthoDB" id="306099at2759"/>